<comment type="caution">
    <text evidence="2">The sequence shown here is derived from an EMBL/GenBank/DDBJ whole genome shotgun (WGS) entry which is preliminary data.</text>
</comment>
<evidence type="ECO:0000256" key="1">
    <source>
        <dbReference type="SAM" id="MobiDB-lite"/>
    </source>
</evidence>
<reference evidence="2" key="1">
    <citation type="submission" date="2021-06" db="EMBL/GenBank/DDBJ databases">
        <authorList>
            <person name="Kallberg Y."/>
            <person name="Tangrot J."/>
            <person name="Rosling A."/>
        </authorList>
    </citation>
    <scope>NUCLEOTIDE SEQUENCE</scope>
    <source>
        <strain evidence="2">FL130A</strain>
    </source>
</reference>
<gene>
    <name evidence="2" type="ORF">ALEPTO_LOCUS1640</name>
</gene>
<sequence length="73" mass="8027">MNSTQLFEVLSQLKISSAGYSKPCKYKIATITVFSYDGIPHQPSMIQQPPSNTSTKTVNGSNRIADPKQKLPN</sequence>
<accession>A0A9N8Z3E2</accession>
<dbReference type="AlphaFoldDB" id="A0A9N8Z3E2"/>
<name>A0A9N8Z3E2_9GLOM</name>
<proteinExistence type="predicted"/>
<dbReference type="Proteomes" id="UP000789508">
    <property type="component" value="Unassembled WGS sequence"/>
</dbReference>
<evidence type="ECO:0000313" key="2">
    <source>
        <dbReference type="EMBL" id="CAG8463084.1"/>
    </source>
</evidence>
<organism evidence="2 3">
    <name type="scientific">Ambispora leptoticha</name>
    <dbReference type="NCBI Taxonomy" id="144679"/>
    <lineage>
        <taxon>Eukaryota</taxon>
        <taxon>Fungi</taxon>
        <taxon>Fungi incertae sedis</taxon>
        <taxon>Mucoromycota</taxon>
        <taxon>Glomeromycotina</taxon>
        <taxon>Glomeromycetes</taxon>
        <taxon>Archaeosporales</taxon>
        <taxon>Ambisporaceae</taxon>
        <taxon>Ambispora</taxon>
    </lineage>
</organism>
<keyword evidence="3" id="KW-1185">Reference proteome</keyword>
<protein>
    <submittedName>
        <fullName evidence="2">14403_t:CDS:1</fullName>
    </submittedName>
</protein>
<dbReference type="EMBL" id="CAJVPS010000193">
    <property type="protein sequence ID" value="CAG8463084.1"/>
    <property type="molecule type" value="Genomic_DNA"/>
</dbReference>
<evidence type="ECO:0000313" key="3">
    <source>
        <dbReference type="Proteomes" id="UP000789508"/>
    </source>
</evidence>
<feature type="compositionally biased region" description="Polar residues" evidence="1">
    <location>
        <begin position="44"/>
        <end position="62"/>
    </location>
</feature>
<feature type="region of interest" description="Disordered" evidence="1">
    <location>
        <begin position="42"/>
        <end position="73"/>
    </location>
</feature>